<keyword evidence="1" id="KW-0472">Membrane</keyword>
<feature type="transmembrane region" description="Helical" evidence="1">
    <location>
        <begin position="342"/>
        <end position="361"/>
    </location>
</feature>
<gene>
    <name evidence="2" type="ORF">SAMN05444350_11110</name>
</gene>
<evidence type="ECO:0000313" key="2">
    <source>
        <dbReference type="EMBL" id="SHI92292.1"/>
    </source>
</evidence>
<feature type="transmembrane region" description="Helical" evidence="1">
    <location>
        <begin position="182"/>
        <end position="202"/>
    </location>
</feature>
<name>A0A1M6F3N5_9BACE</name>
<keyword evidence="1" id="KW-0812">Transmembrane</keyword>
<evidence type="ECO:0000256" key="1">
    <source>
        <dbReference type="SAM" id="Phobius"/>
    </source>
</evidence>
<feature type="transmembrane region" description="Helical" evidence="1">
    <location>
        <begin position="93"/>
        <end position="112"/>
    </location>
</feature>
<feature type="transmembrane region" description="Helical" evidence="1">
    <location>
        <begin position="214"/>
        <end position="241"/>
    </location>
</feature>
<organism evidence="2 3">
    <name type="scientific">Bacteroides stercorirosoris</name>
    <dbReference type="NCBI Taxonomy" id="871324"/>
    <lineage>
        <taxon>Bacteria</taxon>
        <taxon>Pseudomonadati</taxon>
        <taxon>Bacteroidota</taxon>
        <taxon>Bacteroidia</taxon>
        <taxon>Bacteroidales</taxon>
        <taxon>Bacteroidaceae</taxon>
        <taxon>Bacteroides</taxon>
    </lineage>
</organism>
<proteinExistence type="predicted"/>
<protein>
    <recommendedName>
        <fullName evidence="4">O-antigen ligase domain-containing protein</fullName>
    </recommendedName>
</protein>
<feature type="transmembrane region" description="Helical" evidence="1">
    <location>
        <begin position="124"/>
        <end position="143"/>
    </location>
</feature>
<feature type="transmembrane region" description="Helical" evidence="1">
    <location>
        <begin position="7"/>
        <end position="28"/>
    </location>
</feature>
<feature type="transmembrane region" description="Helical" evidence="1">
    <location>
        <begin position="69"/>
        <end position="87"/>
    </location>
</feature>
<feature type="transmembrane region" description="Helical" evidence="1">
    <location>
        <begin position="247"/>
        <end position="267"/>
    </location>
</feature>
<accession>A0A1M6F3N5</accession>
<evidence type="ECO:0000313" key="3">
    <source>
        <dbReference type="Proteomes" id="UP000184192"/>
    </source>
</evidence>
<feature type="transmembrane region" description="Helical" evidence="1">
    <location>
        <begin position="34"/>
        <end position="57"/>
    </location>
</feature>
<evidence type="ECO:0008006" key="4">
    <source>
        <dbReference type="Google" id="ProtNLM"/>
    </source>
</evidence>
<reference evidence="3" key="1">
    <citation type="submission" date="2016-11" db="EMBL/GenBank/DDBJ databases">
        <authorList>
            <person name="Varghese N."/>
            <person name="Submissions S."/>
        </authorList>
    </citation>
    <scope>NUCLEOTIDE SEQUENCE [LARGE SCALE GENOMIC DNA]</scope>
    <source>
        <strain evidence="3">DSM 26884</strain>
    </source>
</reference>
<dbReference type="AlphaFoldDB" id="A0A1M6F3N5"/>
<dbReference type="EMBL" id="FQZN01000011">
    <property type="protein sequence ID" value="SHI92292.1"/>
    <property type="molecule type" value="Genomic_DNA"/>
</dbReference>
<keyword evidence="3" id="KW-1185">Reference proteome</keyword>
<dbReference type="Proteomes" id="UP000184192">
    <property type="component" value="Unassembled WGS sequence"/>
</dbReference>
<sequence>MRNFFSLRITTNSVLNFFLGVSFLLMMFKSFRLYFTWDISMVLIAILGGGSSLLYYIHYYKRIYDKTTLYQVFLCFSITLVFLYEILTISEFNILSLFTVFTSLWCSVFLILSDYSTQVRLLRYVVKATQIIVAISLVGWLLYLSNVPLPHYYSETDAFYTHTVYYLFILNGIPELQIMPRFAGMFLEPGHLGTICCLLLYVEGFNLKKKGNIILLLGVLFSLSLAAYGLLIGGVALYIFYNTKRGMIYVTVFSLFIAVIWIMSINYNSGENYLNKRIFERLIFEDGEMMGANRTTDFFQTRFDRYVISSDIWFGVGRDAFDAKGTSTTNILNGCAGWKRFYFLRGVVGCFLLLLFLFSYWRKYPSSKAGAFLILFFVANMIRDYPLREYFLFIYLLSIPVLYQGKVEFK</sequence>
<keyword evidence="1" id="KW-1133">Transmembrane helix</keyword>
<feature type="transmembrane region" description="Helical" evidence="1">
    <location>
        <begin position="390"/>
        <end position="407"/>
    </location>
</feature>